<dbReference type="Pfam" id="PF11322">
    <property type="entry name" value="DUF3124"/>
    <property type="match status" value="1"/>
</dbReference>
<protein>
    <submittedName>
        <fullName evidence="1">DUF3124 domain-containing protein</fullName>
    </submittedName>
</protein>
<dbReference type="InterPro" id="IPR021471">
    <property type="entry name" value="DUF3124"/>
</dbReference>
<dbReference type="Proteomes" id="UP000782519">
    <property type="component" value="Unassembled WGS sequence"/>
</dbReference>
<evidence type="ECO:0000313" key="2">
    <source>
        <dbReference type="Proteomes" id="UP000782519"/>
    </source>
</evidence>
<dbReference type="EMBL" id="JACRJB010000042">
    <property type="protein sequence ID" value="MBI5130710.1"/>
    <property type="molecule type" value="Genomic_DNA"/>
</dbReference>
<dbReference type="AlphaFoldDB" id="A0A933RYX4"/>
<comment type="caution">
    <text evidence="1">The sequence shown here is derived from an EMBL/GenBank/DDBJ whole genome shotgun (WGS) entry which is preliminary data.</text>
</comment>
<reference evidence="1" key="1">
    <citation type="submission" date="2020-07" db="EMBL/GenBank/DDBJ databases">
        <title>Huge and variable diversity of episymbiotic CPR bacteria and DPANN archaea in groundwater ecosystems.</title>
        <authorList>
            <person name="He C.Y."/>
            <person name="Keren R."/>
            <person name="Whittaker M."/>
            <person name="Farag I.F."/>
            <person name="Doudna J."/>
            <person name="Cate J.H.D."/>
            <person name="Banfield J.F."/>
        </authorList>
    </citation>
    <scope>NUCLEOTIDE SEQUENCE</scope>
    <source>
        <strain evidence="1">NC_groundwater_1818_Pr3_B-0.1um_66_35</strain>
    </source>
</reference>
<organism evidence="1 2">
    <name type="scientific">Rhodopseudomonas palustris</name>
    <dbReference type="NCBI Taxonomy" id="1076"/>
    <lineage>
        <taxon>Bacteria</taxon>
        <taxon>Pseudomonadati</taxon>
        <taxon>Pseudomonadota</taxon>
        <taxon>Alphaproteobacteria</taxon>
        <taxon>Hyphomicrobiales</taxon>
        <taxon>Nitrobacteraceae</taxon>
        <taxon>Rhodopseudomonas</taxon>
    </lineage>
</organism>
<sequence length="195" mass="20361">MRPKDITRSSWSISRIGAGGRIAAAAIGLILLSAGPGLAQGRAAGQGIEQTFATSLTALPAEPLGTSGSFYVPAYSSVWISQGKVRADFSVTLSIHNASETKPLVIRRVAYFDGSGKMVESYLKGPVALKPFATIEAFVPNIDVRGGTGANFVVDWAASGEIAEPVMEALMLGSFASGHYAFISQGRPIRVSGKD</sequence>
<name>A0A933RYX4_RHOPL</name>
<proteinExistence type="predicted"/>
<accession>A0A933RYX4</accession>
<evidence type="ECO:0000313" key="1">
    <source>
        <dbReference type="EMBL" id="MBI5130710.1"/>
    </source>
</evidence>
<gene>
    <name evidence="1" type="ORF">HZA66_14815</name>
</gene>